<proteinExistence type="predicted"/>
<keyword evidence="2" id="KW-1185">Reference proteome</keyword>
<name>A0ACC3SWM6_LIPKO</name>
<sequence>MSGTLTGKVALVTGASRGIGRATAIALGKNGASVVVNYISSKGPAEEVVREIGAERAIAVKADVSKLDEIEVLIKQTIDRFQKIDILVLNAGLLWQNGSLEATNEDTFDKLFSTNVKGPFFMVQLATPYIPDGGRIMLFSSSLTNFSMIVPNYLLYSATKGAVEQMTRVLAKDLGKRNITVNTISPGPVGTEAYYVGKTEQMVKMQSNLAPAGRLGEPEDVADVITFIASDQSRWINGQNIRINGGMTVG</sequence>
<protein>
    <submittedName>
        <fullName evidence="1">Uncharacterized protein</fullName>
    </submittedName>
</protein>
<evidence type="ECO:0000313" key="1">
    <source>
        <dbReference type="EMBL" id="KAK9236029.1"/>
    </source>
</evidence>
<gene>
    <name evidence="1" type="ORF">V1525DRAFT_408303</name>
</gene>
<organism evidence="1 2">
    <name type="scientific">Lipomyces kononenkoae</name>
    <name type="common">Yeast</name>
    <dbReference type="NCBI Taxonomy" id="34357"/>
    <lineage>
        <taxon>Eukaryota</taxon>
        <taxon>Fungi</taxon>
        <taxon>Dikarya</taxon>
        <taxon>Ascomycota</taxon>
        <taxon>Saccharomycotina</taxon>
        <taxon>Lipomycetes</taxon>
        <taxon>Lipomycetales</taxon>
        <taxon>Lipomycetaceae</taxon>
        <taxon>Lipomyces</taxon>
    </lineage>
</organism>
<reference evidence="2" key="1">
    <citation type="journal article" date="2024" name="Front. Bioeng. Biotechnol.">
        <title>Genome-scale model development and genomic sequencing of the oleaginous clade Lipomyces.</title>
        <authorList>
            <person name="Czajka J.J."/>
            <person name="Han Y."/>
            <person name="Kim J."/>
            <person name="Mondo S.J."/>
            <person name="Hofstad B.A."/>
            <person name="Robles A."/>
            <person name="Haridas S."/>
            <person name="Riley R."/>
            <person name="LaButti K."/>
            <person name="Pangilinan J."/>
            <person name="Andreopoulos W."/>
            <person name="Lipzen A."/>
            <person name="Yan J."/>
            <person name="Wang M."/>
            <person name="Ng V."/>
            <person name="Grigoriev I.V."/>
            <person name="Spatafora J.W."/>
            <person name="Magnuson J.K."/>
            <person name="Baker S.E."/>
            <person name="Pomraning K.R."/>
        </authorList>
    </citation>
    <scope>NUCLEOTIDE SEQUENCE [LARGE SCALE GENOMIC DNA]</scope>
    <source>
        <strain evidence="2">CBS 7786</strain>
    </source>
</reference>
<dbReference type="EMBL" id="MU971398">
    <property type="protein sequence ID" value="KAK9236029.1"/>
    <property type="molecule type" value="Genomic_DNA"/>
</dbReference>
<accession>A0ACC3SWM6</accession>
<evidence type="ECO:0000313" key="2">
    <source>
        <dbReference type="Proteomes" id="UP001433508"/>
    </source>
</evidence>
<dbReference type="Proteomes" id="UP001433508">
    <property type="component" value="Unassembled WGS sequence"/>
</dbReference>
<comment type="caution">
    <text evidence="1">The sequence shown here is derived from an EMBL/GenBank/DDBJ whole genome shotgun (WGS) entry which is preliminary data.</text>
</comment>